<dbReference type="SMART" id="SM00280">
    <property type="entry name" value="KAZAL"/>
    <property type="match status" value="1"/>
</dbReference>
<keyword evidence="2" id="KW-0964">Secreted</keyword>
<organism evidence="7 8">
    <name type="scientific">Hemibagrus guttatus</name>
    <dbReference type="NCBI Taxonomy" id="175788"/>
    <lineage>
        <taxon>Eukaryota</taxon>
        <taxon>Metazoa</taxon>
        <taxon>Chordata</taxon>
        <taxon>Craniata</taxon>
        <taxon>Vertebrata</taxon>
        <taxon>Euteleostomi</taxon>
        <taxon>Actinopterygii</taxon>
        <taxon>Neopterygii</taxon>
        <taxon>Teleostei</taxon>
        <taxon>Ostariophysi</taxon>
        <taxon>Siluriformes</taxon>
        <taxon>Bagridae</taxon>
        <taxon>Hemibagrus</taxon>
    </lineage>
</organism>
<dbReference type="InterPro" id="IPR002350">
    <property type="entry name" value="Kazal_dom"/>
</dbReference>
<dbReference type="AlphaFoldDB" id="A0AAE0R7F8"/>
<keyword evidence="8" id="KW-1185">Reference proteome</keyword>
<reference evidence="7" key="1">
    <citation type="submission" date="2023-06" db="EMBL/GenBank/DDBJ databases">
        <title>Male Hemibagrus guttatus genome.</title>
        <authorList>
            <person name="Bian C."/>
        </authorList>
    </citation>
    <scope>NUCLEOTIDE SEQUENCE</scope>
    <source>
        <strain evidence="7">Male_cb2023</strain>
        <tissue evidence="7">Muscle</tissue>
    </source>
</reference>
<dbReference type="EMBL" id="JAUCMX010000006">
    <property type="protein sequence ID" value="KAK3543908.1"/>
    <property type="molecule type" value="Genomic_DNA"/>
</dbReference>
<dbReference type="GO" id="GO:0005576">
    <property type="term" value="C:extracellular region"/>
    <property type="evidence" value="ECO:0007669"/>
    <property type="project" value="UniProtKB-SubCell"/>
</dbReference>
<feature type="transmembrane region" description="Helical" evidence="5">
    <location>
        <begin position="35"/>
        <end position="53"/>
    </location>
</feature>
<name>A0AAE0R7F8_9TELE</name>
<dbReference type="PROSITE" id="PS00282">
    <property type="entry name" value="KAZAL_1"/>
    <property type="match status" value="1"/>
</dbReference>
<keyword evidence="5" id="KW-0472">Membrane</keyword>
<evidence type="ECO:0000256" key="2">
    <source>
        <dbReference type="ARBA" id="ARBA00022525"/>
    </source>
</evidence>
<keyword evidence="3" id="KW-0646">Protease inhibitor</keyword>
<evidence type="ECO:0000313" key="7">
    <source>
        <dbReference type="EMBL" id="KAK3543908.1"/>
    </source>
</evidence>
<protein>
    <recommendedName>
        <fullName evidence="6">Kazal-like domain-containing protein</fullName>
    </recommendedName>
</protein>
<evidence type="ECO:0000256" key="1">
    <source>
        <dbReference type="ARBA" id="ARBA00004613"/>
    </source>
</evidence>
<dbReference type="Proteomes" id="UP001274896">
    <property type="component" value="Unassembled WGS sequence"/>
</dbReference>
<evidence type="ECO:0000256" key="4">
    <source>
        <dbReference type="ARBA" id="ARBA00023157"/>
    </source>
</evidence>
<keyword evidence="5" id="KW-1133">Transmembrane helix</keyword>
<dbReference type="Pfam" id="PF00050">
    <property type="entry name" value="Kazal_1"/>
    <property type="match status" value="1"/>
</dbReference>
<sequence>MHMPVEEDIFLLESHTHTFTHSLSHSHTYTLTMKLVFLLSASVLVCFVVLTAADDSTTPREANCQMYETDMCTRELIEVCGDDGNTYSNECMLCVMGRHQNKIIKVVKEGRCSSE</sequence>
<keyword evidence="5" id="KW-0812">Transmembrane</keyword>
<dbReference type="PANTHER" id="PTHR21312">
    <property type="entry name" value="SERINE PROTEASE INHIBITOR"/>
    <property type="match status" value="1"/>
</dbReference>
<evidence type="ECO:0000256" key="3">
    <source>
        <dbReference type="ARBA" id="ARBA00022690"/>
    </source>
</evidence>
<feature type="domain" description="Kazal-like" evidence="6">
    <location>
        <begin position="58"/>
        <end position="114"/>
    </location>
</feature>
<evidence type="ECO:0000256" key="5">
    <source>
        <dbReference type="SAM" id="Phobius"/>
    </source>
</evidence>
<dbReference type="PANTHER" id="PTHR21312:SF28">
    <property type="entry name" value="OVOINHIBITOR-RELATED"/>
    <property type="match status" value="1"/>
</dbReference>
<dbReference type="InterPro" id="IPR036058">
    <property type="entry name" value="Kazal_dom_sf"/>
</dbReference>
<accession>A0AAE0R7F8</accession>
<comment type="subcellular location">
    <subcellularLocation>
        <location evidence="1">Secreted</location>
    </subcellularLocation>
</comment>
<gene>
    <name evidence="7" type="ORF">QTP70_030900</name>
</gene>
<dbReference type="Gene3D" id="3.30.60.30">
    <property type="match status" value="1"/>
</dbReference>
<dbReference type="GO" id="GO:0030414">
    <property type="term" value="F:peptidase inhibitor activity"/>
    <property type="evidence" value="ECO:0007669"/>
    <property type="project" value="UniProtKB-KW"/>
</dbReference>
<dbReference type="PROSITE" id="PS51465">
    <property type="entry name" value="KAZAL_2"/>
    <property type="match status" value="1"/>
</dbReference>
<comment type="caution">
    <text evidence="7">The sequence shown here is derived from an EMBL/GenBank/DDBJ whole genome shotgun (WGS) entry which is preliminary data.</text>
</comment>
<keyword evidence="4" id="KW-1015">Disulfide bond</keyword>
<dbReference type="SUPFAM" id="SSF100895">
    <property type="entry name" value="Kazal-type serine protease inhibitors"/>
    <property type="match status" value="1"/>
</dbReference>
<evidence type="ECO:0000259" key="6">
    <source>
        <dbReference type="PROSITE" id="PS51465"/>
    </source>
</evidence>
<evidence type="ECO:0000313" key="8">
    <source>
        <dbReference type="Proteomes" id="UP001274896"/>
    </source>
</evidence>
<proteinExistence type="predicted"/>